<dbReference type="AlphaFoldDB" id="A0A6H1ZXJ9"/>
<gene>
    <name evidence="2" type="ORF">MM415A01707_0008</name>
    <name evidence="1" type="ORF">TM448A02420_0006</name>
</gene>
<reference evidence="1" key="1">
    <citation type="submission" date="2020-03" db="EMBL/GenBank/DDBJ databases">
        <title>The deep terrestrial virosphere.</title>
        <authorList>
            <person name="Holmfeldt K."/>
            <person name="Nilsson E."/>
            <person name="Simone D."/>
            <person name="Lopez-Fernandez M."/>
            <person name="Wu X."/>
            <person name="de Brujin I."/>
            <person name="Lundin D."/>
            <person name="Andersson A."/>
            <person name="Bertilsson S."/>
            <person name="Dopson M."/>
        </authorList>
    </citation>
    <scope>NUCLEOTIDE SEQUENCE</scope>
    <source>
        <strain evidence="2">MM415A01707</strain>
        <strain evidence="1">TM448A02420</strain>
    </source>
</reference>
<dbReference type="EMBL" id="MT142186">
    <property type="protein sequence ID" value="QJA75806.1"/>
    <property type="molecule type" value="Genomic_DNA"/>
</dbReference>
<proteinExistence type="predicted"/>
<accession>A0A6H1ZXJ9</accession>
<evidence type="ECO:0000313" key="1">
    <source>
        <dbReference type="EMBL" id="QJA51995.1"/>
    </source>
</evidence>
<evidence type="ECO:0000313" key="2">
    <source>
        <dbReference type="EMBL" id="QJA75806.1"/>
    </source>
</evidence>
<organism evidence="1">
    <name type="scientific">viral metagenome</name>
    <dbReference type="NCBI Taxonomy" id="1070528"/>
    <lineage>
        <taxon>unclassified sequences</taxon>
        <taxon>metagenomes</taxon>
        <taxon>organismal metagenomes</taxon>
    </lineage>
</organism>
<name>A0A6H1ZXJ9_9ZZZZ</name>
<sequence>MAFSSTITQRPIAVGSRRECWGTFECDGDSGGDIATGLHVVEVFIPYPTTGTGPAAQITVNETLPLVDTDVTIACGEDMDGYWYAKGY</sequence>
<protein>
    <submittedName>
        <fullName evidence="1">Uncharacterized protein</fullName>
    </submittedName>
</protein>
<dbReference type="EMBL" id="MT144304">
    <property type="protein sequence ID" value="QJA51995.1"/>
    <property type="molecule type" value="Genomic_DNA"/>
</dbReference>